<feature type="compositionally biased region" description="Polar residues" evidence="7">
    <location>
        <begin position="661"/>
        <end position="690"/>
    </location>
</feature>
<keyword evidence="3" id="KW-0597">Phosphoprotein</keyword>
<evidence type="ECO:0000256" key="7">
    <source>
        <dbReference type="SAM" id="MobiDB-lite"/>
    </source>
</evidence>
<dbReference type="InterPro" id="IPR029304">
    <property type="entry name" value="AKAP2_C"/>
</dbReference>
<evidence type="ECO:0000256" key="6">
    <source>
        <dbReference type="ARBA" id="ARBA00023288"/>
    </source>
</evidence>
<proteinExistence type="predicted"/>
<evidence type="ECO:0000313" key="10">
    <source>
        <dbReference type="Proteomes" id="UP000829720"/>
    </source>
</evidence>
<feature type="compositionally biased region" description="Basic and acidic residues" evidence="7">
    <location>
        <begin position="265"/>
        <end position="282"/>
    </location>
</feature>
<dbReference type="AlphaFoldDB" id="A0A8T3DW45"/>
<feature type="compositionally biased region" description="Polar residues" evidence="7">
    <location>
        <begin position="238"/>
        <end position="262"/>
    </location>
</feature>
<keyword evidence="2" id="KW-1003">Cell membrane</keyword>
<evidence type="ECO:0000256" key="5">
    <source>
        <dbReference type="ARBA" id="ARBA00023136"/>
    </source>
</evidence>
<feature type="region of interest" description="Disordered" evidence="7">
    <location>
        <begin position="19"/>
        <end position="68"/>
    </location>
</feature>
<comment type="caution">
    <text evidence="9">The sequence shown here is derived from an EMBL/GenBank/DDBJ whole genome shotgun (WGS) entry which is preliminary data.</text>
</comment>
<reference evidence="9" key="1">
    <citation type="submission" date="2021-01" db="EMBL/GenBank/DDBJ databases">
        <authorList>
            <person name="Zahm M."/>
            <person name="Roques C."/>
            <person name="Cabau C."/>
            <person name="Klopp C."/>
            <person name="Donnadieu C."/>
            <person name="Jouanno E."/>
            <person name="Lampietro C."/>
            <person name="Louis A."/>
            <person name="Herpin A."/>
            <person name="Echchiki A."/>
            <person name="Berthelot C."/>
            <person name="Parey E."/>
            <person name="Roest-Crollius H."/>
            <person name="Braasch I."/>
            <person name="Postlethwait J."/>
            <person name="Bobe J."/>
            <person name="Montfort J."/>
            <person name="Bouchez O."/>
            <person name="Begum T."/>
            <person name="Mejri S."/>
            <person name="Adams A."/>
            <person name="Chen W.-J."/>
            <person name="Guiguen Y."/>
        </authorList>
    </citation>
    <scope>NUCLEOTIDE SEQUENCE</scope>
    <source>
        <tissue evidence="9">Blood</tissue>
    </source>
</reference>
<feature type="region of interest" description="Disordered" evidence="7">
    <location>
        <begin position="147"/>
        <end position="318"/>
    </location>
</feature>
<feature type="compositionally biased region" description="Polar residues" evidence="7">
    <location>
        <begin position="45"/>
        <end position="68"/>
    </location>
</feature>
<keyword evidence="5" id="KW-0472">Membrane</keyword>
<evidence type="ECO:0000259" key="8">
    <source>
        <dbReference type="Pfam" id="PF15304"/>
    </source>
</evidence>
<sequence length="743" mass="82658">METEESLSGAQLESQHMCCSRNGQNGFTDMHDSQDGDDTKDCCQANLNGSSSSELTEIDNSNTGPTMMDSQVQIDSAFSNKDSFINHSGHSEMVSQDRKEKPFEPLVTTIRKEPRFELRAFQEEKKPSKLFDSGSEKEPIRVKKVRDAEEMEELERERQELIRSQAVKKNPGIATKWWNPPQIRSVEEELDPEQLESHRKYQERKQKKTGPSNNQQESPNQTNVSLKEEELSAEHTDPSTAQTQLQPAGQPNQSEGHETNVTAEHCCEKLSAEVPESTRMERSCTSPVLVHSTPDESYNNSAQETEVTSVESKALEDSSTVLVMRTEMNDEVREKDRDVTCAHAVMTILEDPDLSPVSSSCHPEEIDSGLDDLSVQSHDTATQESLCNDFGVDSVSDSDASNAFLDNSLGDFSLPITPQATSPVDKAMDGRTTPQSEPSTSPSNLATVLTEEPAENHTNVPVQKTIQKATINEGGNQDSIQTTKEFILSPDTHETEGSSKKDLSQQSHQICDKTSPAHEKTDTAMKNTVKVTPIHDDSSRPQRGGGGRSLPAVEKHEFSYFSKYSEAAELRSTASLTRPRDVEVSLGPCRLRSHKQRTLSIIEQEIRAAEEREQELKRQRQARQSLPAPSHKERTISHPTRLVVTGKTAPGKIEKVHCVPGTSSISDSPNSPTLSDVSSEGSDSGQRPKNFMQTLMDDYETHKVKRKEKTEDDIVLEATRVTRHKNNMAVQWEAGVYSNQEEE</sequence>
<feature type="compositionally biased region" description="Polar residues" evidence="7">
    <location>
        <begin position="456"/>
        <end position="484"/>
    </location>
</feature>
<feature type="compositionally biased region" description="Basic and acidic residues" evidence="7">
    <location>
        <begin position="491"/>
        <end position="503"/>
    </location>
</feature>
<feature type="compositionally biased region" description="Basic and acidic residues" evidence="7">
    <location>
        <begin position="195"/>
        <end position="204"/>
    </location>
</feature>
<gene>
    <name evidence="9" type="ORF">AGOR_G00047310</name>
</gene>
<feature type="compositionally biased region" description="Basic and acidic residues" evidence="7">
    <location>
        <begin position="226"/>
        <end position="237"/>
    </location>
</feature>
<organism evidence="9 10">
    <name type="scientific">Albula goreensis</name>
    <dbReference type="NCBI Taxonomy" id="1534307"/>
    <lineage>
        <taxon>Eukaryota</taxon>
        <taxon>Metazoa</taxon>
        <taxon>Chordata</taxon>
        <taxon>Craniata</taxon>
        <taxon>Vertebrata</taxon>
        <taxon>Euteleostomi</taxon>
        <taxon>Actinopterygii</taxon>
        <taxon>Neopterygii</taxon>
        <taxon>Teleostei</taxon>
        <taxon>Albuliformes</taxon>
        <taxon>Albulidae</taxon>
        <taxon>Albula</taxon>
    </lineage>
</organism>
<feature type="compositionally biased region" description="Polar residues" evidence="7">
    <location>
        <begin position="295"/>
        <end position="318"/>
    </location>
</feature>
<feature type="domain" description="A-kinase anchor protein 2 C-terminal" evidence="8">
    <location>
        <begin position="572"/>
        <end position="738"/>
    </location>
</feature>
<dbReference type="PANTHER" id="PTHR10498:SF24">
    <property type="entry name" value="A-KINASE ANCHOR PROTEIN 2 ISOFORM 3 (AKAP2)"/>
    <property type="match status" value="1"/>
</dbReference>
<keyword evidence="4" id="KW-0175">Coiled coil</keyword>
<feature type="region of interest" description="Disordered" evidence="7">
    <location>
        <begin position="414"/>
        <end position="550"/>
    </location>
</feature>
<dbReference type="GO" id="GO:0005886">
    <property type="term" value="C:plasma membrane"/>
    <property type="evidence" value="ECO:0007669"/>
    <property type="project" value="UniProtKB-SubCell"/>
</dbReference>
<evidence type="ECO:0000256" key="3">
    <source>
        <dbReference type="ARBA" id="ARBA00022553"/>
    </source>
</evidence>
<name>A0A8T3DW45_9TELE</name>
<feature type="region of interest" description="Disordered" evidence="7">
    <location>
        <begin position="612"/>
        <end position="635"/>
    </location>
</feature>
<dbReference type="EMBL" id="JAERUA010000004">
    <property type="protein sequence ID" value="KAI1900176.1"/>
    <property type="molecule type" value="Genomic_DNA"/>
</dbReference>
<dbReference type="Pfam" id="PF15304">
    <property type="entry name" value="AKAP2_C"/>
    <property type="match status" value="1"/>
</dbReference>
<protein>
    <recommendedName>
        <fullName evidence="8">A-kinase anchor protein 2 C-terminal domain-containing protein</fullName>
    </recommendedName>
</protein>
<dbReference type="PANTHER" id="PTHR10498">
    <property type="entry name" value="PARALEMMIN-RELATED"/>
    <property type="match status" value="1"/>
</dbReference>
<evidence type="ECO:0000256" key="2">
    <source>
        <dbReference type="ARBA" id="ARBA00022475"/>
    </source>
</evidence>
<evidence type="ECO:0000313" key="9">
    <source>
        <dbReference type="EMBL" id="KAI1900176.1"/>
    </source>
</evidence>
<feature type="region of interest" description="Disordered" evidence="7">
    <location>
        <begin position="658"/>
        <end position="690"/>
    </location>
</feature>
<evidence type="ECO:0000256" key="4">
    <source>
        <dbReference type="ARBA" id="ARBA00023054"/>
    </source>
</evidence>
<dbReference type="OrthoDB" id="8774991at2759"/>
<feature type="compositionally biased region" description="Basic and acidic residues" evidence="7">
    <location>
        <begin position="29"/>
        <end position="41"/>
    </location>
</feature>
<feature type="compositionally biased region" description="Low complexity" evidence="7">
    <location>
        <begin position="432"/>
        <end position="443"/>
    </location>
</feature>
<accession>A0A8T3DW45</accession>
<keyword evidence="6" id="KW-0449">Lipoprotein</keyword>
<keyword evidence="10" id="KW-1185">Reference proteome</keyword>
<evidence type="ECO:0000256" key="1">
    <source>
        <dbReference type="ARBA" id="ARBA00004342"/>
    </source>
</evidence>
<comment type="subcellular location">
    <subcellularLocation>
        <location evidence="1">Cell membrane</location>
        <topology evidence="1">Lipid-anchor</topology>
        <orientation evidence="1">Cytoplasmic side</orientation>
    </subcellularLocation>
</comment>
<feature type="compositionally biased region" description="Polar residues" evidence="7">
    <location>
        <begin position="209"/>
        <end position="225"/>
    </location>
</feature>
<dbReference type="Proteomes" id="UP000829720">
    <property type="component" value="Unassembled WGS sequence"/>
</dbReference>